<dbReference type="NCBIfam" id="TIGR01509">
    <property type="entry name" value="HAD-SF-IA-v3"/>
    <property type="match status" value="1"/>
</dbReference>
<sequence>MTHPPAAPAATAIPATGVDALLLDAGGVLLRPDPAALRAALGAGGVRPDDDAFDRALYRHGPVGAGLGPGDDDDAFVLSYAVSAGVPLDRARARLDALRQVVLFRPWVPRDPRAVRAALTACAARVPHVVVVTNSEGGAAAHLARAGVCQVGPGAGVEVRLVVDSAEVGVHKPDPGIYRHAAEAVGVAPERCLHVGDSVRNDVAAATAAGMAALHFCPFGDCRDTAHGHVRSLAEVAGLLSGAPA</sequence>
<dbReference type="GO" id="GO:0016787">
    <property type="term" value="F:hydrolase activity"/>
    <property type="evidence" value="ECO:0007669"/>
    <property type="project" value="UniProtKB-KW"/>
</dbReference>
<dbReference type="Proteomes" id="UP001140076">
    <property type="component" value="Unassembled WGS sequence"/>
</dbReference>
<dbReference type="AlphaFoldDB" id="A0A9X3SLX2"/>
<dbReference type="Pfam" id="PF00702">
    <property type="entry name" value="Hydrolase"/>
    <property type="match status" value="1"/>
</dbReference>
<dbReference type="InterPro" id="IPR036412">
    <property type="entry name" value="HAD-like_sf"/>
</dbReference>
<dbReference type="InterPro" id="IPR023214">
    <property type="entry name" value="HAD_sf"/>
</dbReference>
<comment type="caution">
    <text evidence="1">The sequence shown here is derived from an EMBL/GenBank/DDBJ whole genome shotgun (WGS) entry which is preliminary data.</text>
</comment>
<keyword evidence="2" id="KW-1185">Reference proteome</keyword>
<dbReference type="SUPFAM" id="SSF56784">
    <property type="entry name" value="HAD-like"/>
    <property type="match status" value="1"/>
</dbReference>
<dbReference type="PANTHER" id="PTHR47105:SF2">
    <property type="entry name" value="NPH3 DOMAIN-CONTAINING PROTEIN"/>
    <property type="match status" value="1"/>
</dbReference>
<keyword evidence="1" id="KW-0378">Hydrolase</keyword>
<dbReference type="PRINTS" id="PR00413">
    <property type="entry name" value="HADHALOGNASE"/>
</dbReference>
<organism evidence="1 2">
    <name type="scientific">Streptomonospora mangrovi</name>
    <dbReference type="NCBI Taxonomy" id="2883123"/>
    <lineage>
        <taxon>Bacteria</taxon>
        <taxon>Bacillati</taxon>
        <taxon>Actinomycetota</taxon>
        <taxon>Actinomycetes</taxon>
        <taxon>Streptosporangiales</taxon>
        <taxon>Nocardiopsidaceae</taxon>
        <taxon>Streptomonospora</taxon>
    </lineage>
</organism>
<evidence type="ECO:0000313" key="1">
    <source>
        <dbReference type="EMBL" id="MDA0563801.1"/>
    </source>
</evidence>
<dbReference type="EMBL" id="JAJAQC010000007">
    <property type="protein sequence ID" value="MDA0563801.1"/>
    <property type="molecule type" value="Genomic_DNA"/>
</dbReference>
<name>A0A9X3SLX2_9ACTN</name>
<dbReference type="NCBIfam" id="TIGR01549">
    <property type="entry name" value="HAD-SF-IA-v1"/>
    <property type="match status" value="1"/>
</dbReference>
<accession>A0A9X3SLX2</accession>
<dbReference type="PANTHER" id="PTHR47105">
    <property type="entry name" value="OS02G0173600 PROTEIN"/>
    <property type="match status" value="1"/>
</dbReference>
<protein>
    <submittedName>
        <fullName evidence="1">HAD family hydrolase</fullName>
    </submittedName>
</protein>
<dbReference type="InterPro" id="IPR006439">
    <property type="entry name" value="HAD-SF_hydro_IA"/>
</dbReference>
<evidence type="ECO:0000313" key="2">
    <source>
        <dbReference type="Proteomes" id="UP001140076"/>
    </source>
</evidence>
<gene>
    <name evidence="1" type="ORF">LG943_05585</name>
</gene>
<reference evidence="1" key="1">
    <citation type="submission" date="2021-10" db="EMBL/GenBank/DDBJ databases">
        <title>Streptomonospora sp. nov., isolated from mangrove soil.</title>
        <authorList>
            <person name="Chen X."/>
            <person name="Ge X."/>
            <person name="Liu W."/>
        </authorList>
    </citation>
    <scope>NUCLEOTIDE SEQUENCE</scope>
    <source>
        <strain evidence="1">S1-112</strain>
    </source>
</reference>
<dbReference type="RefSeq" id="WP_270071087.1">
    <property type="nucleotide sequence ID" value="NZ_JAJAQC010000007.1"/>
</dbReference>
<proteinExistence type="predicted"/>
<dbReference type="Gene3D" id="3.40.50.1000">
    <property type="entry name" value="HAD superfamily/HAD-like"/>
    <property type="match status" value="1"/>
</dbReference>